<dbReference type="InterPro" id="IPR018744">
    <property type="entry name" value="DUF2293"/>
</dbReference>
<dbReference type="PATRIC" id="fig|1194972.3.peg.644"/>
<reference evidence="3 4" key="1">
    <citation type="journal article" date="2012" name="J. Bacteriol.">
        <title>Complete Genome Sequence of Mycobacterium vaccae Type Strain ATCC 25954.</title>
        <authorList>
            <person name="Ho Y.S."/>
            <person name="Adroub S.A."/>
            <person name="Abadi M."/>
            <person name="Al Alwan B."/>
            <person name="Alkhateeb R."/>
            <person name="Gao G."/>
            <person name="Ragab A."/>
            <person name="Ali S."/>
            <person name="van Soolingen D."/>
            <person name="Bitter W."/>
            <person name="Pain A."/>
            <person name="Abdallah A.M."/>
        </authorList>
    </citation>
    <scope>NUCLEOTIDE SEQUENCE [LARGE SCALE GENOMIC DNA]</scope>
    <source>
        <strain evidence="3 4">ATCC 25954</strain>
    </source>
</reference>
<dbReference type="eggNOG" id="COG5586">
    <property type="taxonomic scope" value="Bacteria"/>
</dbReference>
<protein>
    <recommendedName>
        <fullName evidence="2">DUF2293 domain-containing protein</fullName>
    </recommendedName>
</protein>
<dbReference type="EMBL" id="ALQA01000004">
    <property type="protein sequence ID" value="EJZ12228.1"/>
    <property type="molecule type" value="Genomic_DNA"/>
</dbReference>
<dbReference type="PANTHER" id="PTHR38113:SF2">
    <property type="entry name" value="DUF2293 DOMAIN-CONTAINING PROTEIN"/>
    <property type="match status" value="1"/>
</dbReference>
<name>K0VBI8_MYCVA</name>
<sequence>MTSLPARVAQIAEATLADQHFVTPIDVMIGLGWLLPAKADLWLFGVVSSLDRCIRATKAETAAALDALRSWARQHDLQPWDTPYPGFAFTADGDPHREHGFRTRWAPTQDPAPKAPAPRSGEPTVLAAEHSWECGTCGEPDDLMLRDTRGGICPACAGLGHLVFLPAGDAALTRHAKKAARVSATVVRMNTQRMRRERLGILTEHRAVELAAGQCLADPDRPRRKATVNEQLRREITDGIRAAFPGCPPSRAEAIGYYAAVRGGGRRRGRSSAAQPDSVALAVTNSVRRVDTDYDDLYLSGSDHDESRQRVQGRVDDILDAWRGGATVLDP</sequence>
<dbReference type="Pfam" id="PF10056">
    <property type="entry name" value="DUF2293"/>
    <property type="match status" value="1"/>
</dbReference>
<dbReference type="Proteomes" id="UP000006072">
    <property type="component" value="Unassembled WGS sequence"/>
</dbReference>
<evidence type="ECO:0000259" key="2">
    <source>
        <dbReference type="Pfam" id="PF10056"/>
    </source>
</evidence>
<gene>
    <name evidence="3" type="ORF">MVAC_03191</name>
</gene>
<dbReference type="RefSeq" id="WP_003929835.1">
    <property type="nucleotide sequence ID" value="NZ_JH814687.1"/>
</dbReference>
<dbReference type="HOGENOM" id="CLU_067495_0_0_11"/>
<evidence type="ECO:0000313" key="3">
    <source>
        <dbReference type="EMBL" id="EJZ12228.1"/>
    </source>
</evidence>
<keyword evidence="4" id="KW-1185">Reference proteome</keyword>
<evidence type="ECO:0000256" key="1">
    <source>
        <dbReference type="SAM" id="MobiDB-lite"/>
    </source>
</evidence>
<feature type="domain" description="DUF2293" evidence="2">
    <location>
        <begin position="240"/>
        <end position="323"/>
    </location>
</feature>
<organism evidence="3 4">
    <name type="scientific">Mycolicibacterium vaccae ATCC 25954</name>
    <dbReference type="NCBI Taxonomy" id="1194972"/>
    <lineage>
        <taxon>Bacteria</taxon>
        <taxon>Bacillati</taxon>
        <taxon>Actinomycetota</taxon>
        <taxon>Actinomycetes</taxon>
        <taxon>Mycobacteriales</taxon>
        <taxon>Mycobacteriaceae</taxon>
        <taxon>Mycolicibacterium</taxon>
    </lineage>
</organism>
<dbReference type="AlphaFoldDB" id="K0VBI8"/>
<proteinExistence type="predicted"/>
<accession>K0VBI8</accession>
<dbReference type="PANTHER" id="PTHR38113">
    <property type="match status" value="1"/>
</dbReference>
<comment type="caution">
    <text evidence="3">The sequence shown here is derived from an EMBL/GenBank/DDBJ whole genome shotgun (WGS) entry which is preliminary data.</text>
</comment>
<evidence type="ECO:0000313" key="4">
    <source>
        <dbReference type="Proteomes" id="UP000006072"/>
    </source>
</evidence>
<feature type="region of interest" description="Disordered" evidence="1">
    <location>
        <begin position="103"/>
        <end position="122"/>
    </location>
</feature>